<dbReference type="RefSeq" id="WP_092220309.1">
    <property type="nucleotide sequence ID" value="NZ_CP030050.1"/>
</dbReference>
<gene>
    <name evidence="1" type="ORF">WN72_23165</name>
</gene>
<dbReference type="Proteomes" id="UP000594015">
    <property type="component" value="Chromosome"/>
</dbReference>
<reference evidence="1 2" key="1">
    <citation type="submission" date="2018-06" db="EMBL/GenBank/DDBJ databases">
        <title>Comparative genomics of Bradyrhizobium nodulating Arachidis hypogaea.</title>
        <authorList>
            <person name="Li Y."/>
        </authorList>
    </citation>
    <scope>NUCLEOTIDE SEQUENCE [LARGE SCALE GENOMIC DNA]</scope>
    <source>
        <strain evidence="1 2">CCBAU 051107</strain>
    </source>
</reference>
<accession>A0AAE7NY94</accession>
<dbReference type="EMBL" id="CP030050">
    <property type="protein sequence ID" value="QOZ73521.1"/>
    <property type="molecule type" value="Genomic_DNA"/>
</dbReference>
<sequence>MKLTDERAFTDPESAARKLIEIARGIEAVQDGRIHIEKINAPFLYTLKASGPEFGAAIEFAIEKGWLELHESGTYVRLRVESQDDLRLQSSD</sequence>
<evidence type="ECO:0000313" key="1">
    <source>
        <dbReference type="EMBL" id="QOZ73521.1"/>
    </source>
</evidence>
<name>A0AAE7NY94_9BRAD</name>
<protein>
    <submittedName>
        <fullName evidence="1">Uncharacterized protein</fullName>
    </submittedName>
</protein>
<organism evidence="1 2">
    <name type="scientific">Bradyrhizobium arachidis</name>
    <dbReference type="NCBI Taxonomy" id="858423"/>
    <lineage>
        <taxon>Bacteria</taxon>
        <taxon>Pseudomonadati</taxon>
        <taxon>Pseudomonadota</taxon>
        <taxon>Alphaproteobacteria</taxon>
        <taxon>Hyphomicrobiales</taxon>
        <taxon>Nitrobacteraceae</taxon>
        <taxon>Bradyrhizobium</taxon>
    </lineage>
</organism>
<proteinExistence type="predicted"/>
<dbReference type="AlphaFoldDB" id="A0AAE7NY94"/>
<evidence type="ECO:0000313" key="2">
    <source>
        <dbReference type="Proteomes" id="UP000594015"/>
    </source>
</evidence>
<dbReference type="KEGG" id="barh:WN72_23165"/>